<dbReference type="NCBIfam" id="TIGR01488">
    <property type="entry name" value="HAD-SF-IB"/>
    <property type="match status" value="1"/>
</dbReference>
<dbReference type="InterPro" id="IPR023214">
    <property type="entry name" value="HAD_sf"/>
</dbReference>
<dbReference type="GO" id="GO:0006564">
    <property type="term" value="P:L-serine biosynthetic process"/>
    <property type="evidence" value="ECO:0007669"/>
    <property type="project" value="TreeGrafter"/>
</dbReference>
<dbReference type="Proteomes" id="UP000646053">
    <property type="component" value="Unassembled WGS sequence"/>
</dbReference>
<dbReference type="RefSeq" id="WP_162424016.1">
    <property type="nucleotide sequence ID" value="NZ_WVIE01000016.1"/>
</dbReference>
<dbReference type="Pfam" id="PF12710">
    <property type="entry name" value="HAD"/>
    <property type="match status" value="1"/>
</dbReference>
<evidence type="ECO:0000256" key="1">
    <source>
        <dbReference type="ARBA" id="ARBA00009184"/>
    </source>
</evidence>
<dbReference type="PANTHER" id="PTHR43344:SF21">
    <property type="entry name" value="POLYOL PHOSPHATE PHOSPHATASE PYP1"/>
    <property type="match status" value="1"/>
</dbReference>
<dbReference type="GO" id="GO:0000287">
    <property type="term" value="F:magnesium ion binding"/>
    <property type="evidence" value="ECO:0007669"/>
    <property type="project" value="TreeGrafter"/>
</dbReference>
<reference evidence="2" key="1">
    <citation type="submission" date="2019-12" db="EMBL/GenBank/DDBJ databases">
        <title>High-Quality draft genome sequences of three cyanobacteria isolated from the limestone walls of the Old Cathedral of Coimbra.</title>
        <authorList>
            <person name="Tiago I."/>
            <person name="Soares F."/>
            <person name="Portugal A."/>
        </authorList>
    </citation>
    <scope>NUCLEOTIDE SEQUENCE</scope>
    <source>
        <strain evidence="2">A</strain>
    </source>
</reference>
<accession>A0A8J7Z1A6</accession>
<dbReference type="AlphaFoldDB" id="A0A8J7Z1A6"/>
<dbReference type="InterPro" id="IPR036412">
    <property type="entry name" value="HAD-like_sf"/>
</dbReference>
<sequence>MQRVVFCDFDGTITIEETFVATLKRFTPDLATQLLPEISAKRVTLREGVRRLLESIPSERYPDMIESIQQQPIHSGLPEFLDFLEDQKIPFVIISGGLRDMVESVVQPFLPQIAAIHAVEVETRDEYLQPHSAWESDTELVAKARIMTKYQADEAIAIGDSITDLNLALAAPIVFARPPLSRYLDEHHKPYHLWNDFTDVQRQLAARLQASDRSFKQSLRSHQ</sequence>
<dbReference type="EMBL" id="WVIE01000016">
    <property type="protein sequence ID" value="NDJ18492.1"/>
    <property type="molecule type" value="Genomic_DNA"/>
</dbReference>
<name>A0A8J7Z1A6_9CYAN</name>
<protein>
    <submittedName>
        <fullName evidence="2">HAD-IB family phosphatase</fullName>
    </submittedName>
</protein>
<keyword evidence="3" id="KW-1185">Reference proteome</keyword>
<dbReference type="PANTHER" id="PTHR43344">
    <property type="entry name" value="PHOSPHOSERINE PHOSPHATASE"/>
    <property type="match status" value="1"/>
</dbReference>
<dbReference type="InterPro" id="IPR050582">
    <property type="entry name" value="HAD-like_SerB"/>
</dbReference>
<organism evidence="2 3">
    <name type="scientific">Myxacorys almedinensis A</name>
    <dbReference type="NCBI Taxonomy" id="2690445"/>
    <lineage>
        <taxon>Bacteria</taxon>
        <taxon>Bacillati</taxon>
        <taxon>Cyanobacteriota</taxon>
        <taxon>Cyanophyceae</taxon>
        <taxon>Leptolyngbyales</taxon>
        <taxon>Leptolyngbyaceae</taxon>
        <taxon>Myxacorys</taxon>
        <taxon>Myxacorys almedinensis</taxon>
    </lineage>
</organism>
<comment type="similarity">
    <text evidence="1">Belongs to the HAD-like hydrolase superfamily. SerB family.</text>
</comment>
<dbReference type="GO" id="GO:0005737">
    <property type="term" value="C:cytoplasm"/>
    <property type="evidence" value="ECO:0007669"/>
    <property type="project" value="TreeGrafter"/>
</dbReference>
<proteinExistence type="inferred from homology"/>
<evidence type="ECO:0000313" key="3">
    <source>
        <dbReference type="Proteomes" id="UP000646053"/>
    </source>
</evidence>
<dbReference type="GO" id="GO:0036424">
    <property type="term" value="F:L-phosphoserine phosphatase activity"/>
    <property type="evidence" value="ECO:0007669"/>
    <property type="project" value="TreeGrafter"/>
</dbReference>
<dbReference type="Gene3D" id="3.40.50.1000">
    <property type="entry name" value="HAD superfamily/HAD-like"/>
    <property type="match status" value="1"/>
</dbReference>
<dbReference type="SUPFAM" id="SSF56784">
    <property type="entry name" value="HAD-like"/>
    <property type="match status" value="1"/>
</dbReference>
<comment type="caution">
    <text evidence="2">The sequence shown here is derived from an EMBL/GenBank/DDBJ whole genome shotgun (WGS) entry which is preliminary data.</text>
</comment>
<evidence type="ECO:0000313" key="2">
    <source>
        <dbReference type="EMBL" id="NDJ18492.1"/>
    </source>
</evidence>
<gene>
    <name evidence="2" type="ORF">GS601_14515</name>
</gene>
<dbReference type="Gene3D" id="3.90.1470.20">
    <property type="match status" value="1"/>
</dbReference>